<reference evidence="10 11" key="1">
    <citation type="submission" date="2018-11" db="EMBL/GenBank/DDBJ databases">
        <authorList>
            <person name="Li F."/>
        </authorList>
    </citation>
    <scope>NUCLEOTIDE SEQUENCE [LARGE SCALE GENOMIC DNA]</scope>
    <source>
        <strain evidence="10 11">Gsoil 097</strain>
    </source>
</reference>
<evidence type="ECO:0000256" key="4">
    <source>
        <dbReference type="ARBA" id="ARBA00022692"/>
    </source>
</evidence>
<evidence type="ECO:0000256" key="8">
    <source>
        <dbReference type="RuleBase" id="RU363032"/>
    </source>
</evidence>
<dbReference type="RefSeq" id="WP_123227813.1">
    <property type="nucleotide sequence ID" value="NZ_RJSE01000007.1"/>
</dbReference>
<dbReference type="Gene3D" id="1.10.3720.10">
    <property type="entry name" value="MetI-like"/>
    <property type="match status" value="1"/>
</dbReference>
<feature type="transmembrane region" description="Helical" evidence="8">
    <location>
        <begin position="49"/>
        <end position="70"/>
    </location>
</feature>
<dbReference type="Proteomes" id="UP000267128">
    <property type="component" value="Unassembled WGS sequence"/>
</dbReference>
<dbReference type="InterPro" id="IPR010065">
    <property type="entry name" value="AA_ABC_transptr_permease_3TM"/>
</dbReference>
<keyword evidence="11" id="KW-1185">Reference proteome</keyword>
<evidence type="ECO:0000256" key="7">
    <source>
        <dbReference type="ARBA" id="ARBA00023136"/>
    </source>
</evidence>
<dbReference type="AlphaFoldDB" id="A0A3N0CGF1"/>
<dbReference type="InterPro" id="IPR043429">
    <property type="entry name" value="ArtM/GltK/GlnP/TcyL/YhdX-like"/>
</dbReference>
<dbReference type="NCBIfam" id="TIGR01726">
    <property type="entry name" value="HEQRo_perm_3TM"/>
    <property type="match status" value="1"/>
</dbReference>
<evidence type="ECO:0000256" key="1">
    <source>
        <dbReference type="ARBA" id="ARBA00004651"/>
    </source>
</evidence>
<dbReference type="OrthoDB" id="9814902at2"/>
<evidence type="ECO:0000256" key="3">
    <source>
        <dbReference type="ARBA" id="ARBA00022475"/>
    </source>
</evidence>
<dbReference type="CDD" id="cd06261">
    <property type="entry name" value="TM_PBP2"/>
    <property type="match status" value="1"/>
</dbReference>
<comment type="caution">
    <text evidence="10">The sequence shown here is derived from an EMBL/GenBank/DDBJ whole genome shotgun (WGS) entry which is preliminary data.</text>
</comment>
<keyword evidence="3" id="KW-1003">Cell membrane</keyword>
<dbReference type="Pfam" id="PF00528">
    <property type="entry name" value="BPD_transp_1"/>
    <property type="match status" value="1"/>
</dbReference>
<comment type="subcellular location">
    <subcellularLocation>
        <location evidence="1 8">Cell membrane</location>
        <topology evidence="1 8">Multi-pass membrane protein</topology>
    </subcellularLocation>
</comment>
<dbReference type="InterPro" id="IPR000515">
    <property type="entry name" value="MetI-like"/>
</dbReference>
<keyword evidence="4 8" id="KW-0812">Transmembrane</keyword>
<dbReference type="GO" id="GO:0022857">
    <property type="term" value="F:transmembrane transporter activity"/>
    <property type="evidence" value="ECO:0007669"/>
    <property type="project" value="InterPro"/>
</dbReference>
<keyword evidence="6 8" id="KW-1133">Transmembrane helix</keyword>
<evidence type="ECO:0000256" key="2">
    <source>
        <dbReference type="ARBA" id="ARBA00022448"/>
    </source>
</evidence>
<evidence type="ECO:0000313" key="10">
    <source>
        <dbReference type="EMBL" id="RNL62517.1"/>
    </source>
</evidence>
<accession>A0A3N0CGF1</accession>
<proteinExistence type="inferred from homology"/>
<keyword evidence="5" id="KW-0029">Amino-acid transport</keyword>
<protein>
    <submittedName>
        <fullName evidence="10">Amino acid ABC transporter permease</fullName>
    </submittedName>
</protein>
<dbReference type="PANTHER" id="PTHR30614:SF0">
    <property type="entry name" value="L-CYSTINE TRANSPORT SYSTEM PERMEASE PROTEIN TCYL"/>
    <property type="match status" value="1"/>
</dbReference>
<feature type="transmembrane region" description="Helical" evidence="8">
    <location>
        <begin position="12"/>
        <end position="37"/>
    </location>
</feature>
<evidence type="ECO:0000313" key="11">
    <source>
        <dbReference type="Proteomes" id="UP000267128"/>
    </source>
</evidence>
<organism evidence="10 11">
    <name type="scientific">Nocardioides marmoriginsengisoli</name>
    <dbReference type="NCBI Taxonomy" id="661483"/>
    <lineage>
        <taxon>Bacteria</taxon>
        <taxon>Bacillati</taxon>
        <taxon>Actinomycetota</taxon>
        <taxon>Actinomycetes</taxon>
        <taxon>Propionibacteriales</taxon>
        <taxon>Nocardioidaceae</taxon>
        <taxon>Nocardioides</taxon>
    </lineage>
</organism>
<sequence>MNEVVLRSILDGVVVTAEVVTLAILVAAPLALTVALARVSRFKLVRGAALVYVEFLRGTSALVQLFWVYFVLPELGFAISAFVAGFVVLGVNASAYAAEVIRGAILAVPRPQLEAAGVLGLSTTTTMSRVVLPQAWPVMLPALGNVAIDVLKASALVSLITVSDFTREVTRWATTGVIDVTLAFSLLLVGYLLLSVPITWGGHLLEKRSRRHLSTFGEG</sequence>
<dbReference type="PROSITE" id="PS50928">
    <property type="entry name" value="ABC_TM1"/>
    <property type="match status" value="1"/>
</dbReference>
<dbReference type="PANTHER" id="PTHR30614">
    <property type="entry name" value="MEMBRANE COMPONENT OF AMINO ACID ABC TRANSPORTER"/>
    <property type="match status" value="1"/>
</dbReference>
<dbReference type="SUPFAM" id="SSF161098">
    <property type="entry name" value="MetI-like"/>
    <property type="match status" value="1"/>
</dbReference>
<name>A0A3N0CGF1_9ACTN</name>
<evidence type="ECO:0000259" key="9">
    <source>
        <dbReference type="PROSITE" id="PS50928"/>
    </source>
</evidence>
<dbReference type="GO" id="GO:0043190">
    <property type="term" value="C:ATP-binding cassette (ABC) transporter complex"/>
    <property type="evidence" value="ECO:0007669"/>
    <property type="project" value="InterPro"/>
</dbReference>
<evidence type="ECO:0000256" key="6">
    <source>
        <dbReference type="ARBA" id="ARBA00022989"/>
    </source>
</evidence>
<keyword evidence="7 8" id="KW-0472">Membrane</keyword>
<keyword evidence="2 8" id="KW-0813">Transport</keyword>
<evidence type="ECO:0000256" key="5">
    <source>
        <dbReference type="ARBA" id="ARBA00022970"/>
    </source>
</evidence>
<comment type="similarity">
    <text evidence="8">Belongs to the binding-protein-dependent transport system permease family.</text>
</comment>
<feature type="transmembrane region" description="Helical" evidence="8">
    <location>
        <begin position="76"/>
        <end position="98"/>
    </location>
</feature>
<gene>
    <name evidence="10" type="ORF">EFK50_12165</name>
</gene>
<dbReference type="GO" id="GO:0006865">
    <property type="term" value="P:amino acid transport"/>
    <property type="evidence" value="ECO:0007669"/>
    <property type="project" value="UniProtKB-KW"/>
</dbReference>
<feature type="transmembrane region" description="Helical" evidence="8">
    <location>
        <begin position="182"/>
        <end position="205"/>
    </location>
</feature>
<dbReference type="EMBL" id="RJSE01000007">
    <property type="protein sequence ID" value="RNL62517.1"/>
    <property type="molecule type" value="Genomic_DNA"/>
</dbReference>
<dbReference type="InterPro" id="IPR035906">
    <property type="entry name" value="MetI-like_sf"/>
</dbReference>
<feature type="domain" description="ABC transmembrane type-1" evidence="9">
    <location>
        <begin position="9"/>
        <end position="199"/>
    </location>
</feature>